<dbReference type="InterPro" id="IPR029035">
    <property type="entry name" value="DHS-like_NAD/FAD-binding_dom"/>
</dbReference>
<reference evidence="1" key="1">
    <citation type="submission" date="2019-08" db="EMBL/GenBank/DDBJ databases">
        <authorList>
            <person name="Kucharzyk K."/>
            <person name="Murdoch R.W."/>
            <person name="Higgins S."/>
            <person name="Loffler F."/>
        </authorList>
    </citation>
    <scope>NUCLEOTIDE SEQUENCE</scope>
</reference>
<dbReference type="EMBL" id="VSSQ01002071">
    <property type="protein sequence ID" value="MPM13125.1"/>
    <property type="molecule type" value="Genomic_DNA"/>
</dbReference>
<comment type="caution">
    <text evidence="1">The sequence shown here is derived from an EMBL/GenBank/DDBJ whole genome shotgun (WGS) entry which is preliminary data.</text>
</comment>
<dbReference type="Gene3D" id="3.40.50.1220">
    <property type="entry name" value="TPP-binding domain"/>
    <property type="match status" value="1"/>
</dbReference>
<organism evidence="1">
    <name type="scientific">bioreactor metagenome</name>
    <dbReference type="NCBI Taxonomy" id="1076179"/>
    <lineage>
        <taxon>unclassified sequences</taxon>
        <taxon>metagenomes</taxon>
        <taxon>ecological metagenomes</taxon>
    </lineage>
</organism>
<evidence type="ECO:0000313" key="1">
    <source>
        <dbReference type="EMBL" id="MPM13125.1"/>
    </source>
</evidence>
<dbReference type="Pfam" id="PF13289">
    <property type="entry name" value="SIR2_2"/>
    <property type="match status" value="1"/>
</dbReference>
<dbReference type="AlphaFoldDB" id="A0A644XA92"/>
<dbReference type="SUPFAM" id="SSF52467">
    <property type="entry name" value="DHS-like NAD/FAD-binding domain"/>
    <property type="match status" value="1"/>
</dbReference>
<protein>
    <submittedName>
        <fullName evidence="1">Uncharacterized protein</fullName>
    </submittedName>
</protein>
<accession>A0A644XA92</accession>
<gene>
    <name evidence="1" type="ORF">SDC9_59480</name>
</gene>
<proteinExistence type="predicted"/>
<name>A0A644XA92_9ZZZZ</name>
<sequence>MYVSKYVNIPDDILNALQENKLVIFAGAGVSIPEPSLYPDFKELADKIGRGSLPRKANDPIDIYLGNLKRLGVDVHRRAKRMLSNSKSKPTTLHEDLVNLFTDPYNLRIVTTNFDKHFSTVITERFAGQVETYYAPALPLGGNFRGLVYLHGSVERNPETLVLTDGDFGQAYLTSAWATRFLYEMFANYTILFVGYSHEDPIIRYLSRGLALHQKTNRYALIKEDKSEFWKSFGIKPLGFHDYEELPIALGGLVKLINMGVLDNDDRIKKIVGSIPPMDPETLDYLDNVLNDPVRIKSFRRYAKSVEWLNWVAEKPQFRLLFIPGSQCSTLYELALWVADSFVVDHTDEILTIVQRHKQILHSTLWNCIAYRLWVDTTADVSIIKKWVVLLIRSYSPGCDKKYLEYLLEKYKNKDDCYIAILIFEFLTQPKLSLAMNYAPLFYEEENTPKPPKTIGEIEVLGDGYHLNEAWRKGIKNNMDKYARNLEAITTSNITKAYMLLTDFKDFNQYDEAVMAGHCSLGLQETDYHPEGMDVLVDAARDIIEWLIINRPTDGISVITKWRNSNIPILVRLSIYGISLARHMSPDEKTLWVIDNKVLFDHIAQTEVVSLLEKEYIQVSNQIKKKLIEKIVNQDLRIFYPWISDDKVLEQLRYNWLTTIFKWDTDYQYAKEQLNAMSEANAELRSGVLLDTKATRSKASWIAFQSPMTKDELLAKKPEDVIDFLIEFKEELFNGYSRAGLVASVAEAVASNYGWGIKLVKILFKREVWTSDLWAGIYRGWDKLKLLPNQWHEILSLTKCHKNPKHIANSVSDLLLAAIQKDTGGLPPECYICAEEIAKHILRAYIFDSEGNQDSEDWINEAINHPGGKLTQFVLNSLSKTRRSLENRNGLTEHYKEYFALLLNNDCYATQIGIVILATDVLFLFDTDKEWVLKNVLPLFKWKEENKKVQQAWNGFLHWGK</sequence>